<gene>
    <name evidence="1" type="ORF">PHLCEN_2v2575</name>
</gene>
<dbReference type="Proteomes" id="UP000186601">
    <property type="component" value="Unassembled WGS sequence"/>
</dbReference>
<sequence length="84" mass="9216">LHYANTRSPSFASVNSELPSARFRSSAPVVRIPFPPQFSLHGSSLVFNKGWIMILAGVMRVVLKLWLGEKSAVSGFGRRKGDTV</sequence>
<dbReference type="AlphaFoldDB" id="A0A2R6RLJ0"/>
<comment type="caution">
    <text evidence="1">The sequence shown here is derived from an EMBL/GenBank/DDBJ whole genome shotgun (WGS) entry which is preliminary data.</text>
</comment>
<organism evidence="1 2">
    <name type="scientific">Hermanssonia centrifuga</name>
    <dbReference type="NCBI Taxonomy" id="98765"/>
    <lineage>
        <taxon>Eukaryota</taxon>
        <taxon>Fungi</taxon>
        <taxon>Dikarya</taxon>
        <taxon>Basidiomycota</taxon>
        <taxon>Agaricomycotina</taxon>
        <taxon>Agaricomycetes</taxon>
        <taxon>Polyporales</taxon>
        <taxon>Meruliaceae</taxon>
        <taxon>Hermanssonia</taxon>
    </lineage>
</organism>
<proteinExistence type="predicted"/>
<reference evidence="1 2" key="1">
    <citation type="submission" date="2018-02" db="EMBL/GenBank/DDBJ databases">
        <title>Genome sequence of the basidiomycete white-rot fungus Phlebia centrifuga.</title>
        <authorList>
            <person name="Granchi Z."/>
            <person name="Peng M."/>
            <person name="de Vries R.P."/>
            <person name="Hilden K."/>
            <person name="Makela M.R."/>
            <person name="Grigoriev I."/>
            <person name="Riley R."/>
        </authorList>
    </citation>
    <scope>NUCLEOTIDE SEQUENCE [LARGE SCALE GENOMIC DNA]</scope>
    <source>
        <strain evidence="1 2">FBCC195</strain>
    </source>
</reference>
<dbReference type="EMBL" id="MLYV02000239">
    <property type="protein sequence ID" value="PSS30888.1"/>
    <property type="molecule type" value="Genomic_DNA"/>
</dbReference>
<evidence type="ECO:0000313" key="1">
    <source>
        <dbReference type="EMBL" id="PSS30888.1"/>
    </source>
</evidence>
<accession>A0A2R6RLJ0</accession>
<keyword evidence="2" id="KW-1185">Reference proteome</keyword>
<name>A0A2R6RLJ0_9APHY</name>
<protein>
    <submittedName>
        <fullName evidence="1">Uncharacterized protein</fullName>
    </submittedName>
</protein>
<feature type="non-terminal residue" evidence="1">
    <location>
        <position position="1"/>
    </location>
</feature>
<evidence type="ECO:0000313" key="2">
    <source>
        <dbReference type="Proteomes" id="UP000186601"/>
    </source>
</evidence>